<dbReference type="AlphaFoldDB" id="A0AAV7FWN9"/>
<comment type="caution">
    <text evidence="1">The sequence shown here is derived from an EMBL/GenBank/DDBJ whole genome shotgun (WGS) entry which is preliminary data.</text>
</comment>
<organism evidence="1 2">
    <name type="scientific">Dendrobium chrysotoxum</name>
    <name type="common">Orchid</name>
    <dbReference type="NCBI Taxonomy" id="161865"/>
    <lineage>
        <taxon>Eukaryota</taxon>
        <taxon>Viridiplantae</taxon>
        <taxon>Streptophyta</taxon>
        <taxon>Embryophyta</taxon>
        <taxon>Tracheophyta</taxon>
        <taxon>Spermatophyta</taxon>
        <taxon>Magnoliopsida</taxon>
        <taxon>Liliopsida</taxon>
        <taxon>Asparagales</taxon>
        <taxon>Orchidaceae</taxon>
        <taxon>Epidendroideae</taxon>
        <taxon>Malaxideae</taxon>
        <taxon>Dendrobiinae</taxon>
        <taxon>Dendrobium</taxon>
    </lineage>
</organism>
<sequence>MGRGVDMWSMSKGVLIGKEGREITVGEVLILKEKEGKSKKGLGTNVEGRIGILVGTTHLRKGKLWRN</sequence>
<protein>
    <submittedName>
        <fullName evidence="1">Uncharacterized protein</fullName>
    </submittedName>
</protein>
<accession>A0AAV7FWN9</accession>
<proteinExistence type="predicted"/>
<keyword evidence="2" id="KW-1185">Reference proteome</keyword>
<name>A0AAV7FWN9_DENCH</name>
<gene>
    <name evidence="1" type="ORF">IEQ34_018343</name>
</gene>
<reference evidence="1 2" key="1">
    <citation type="journal article" date="2021" name="Hortic Res">
        <title>Chromosome-scale assembly of the Dendrobium chrysotoxum genome enhances the understanding of orchid evolution.</title>
        <authorList>
            <person name="Zhang Y."/>
            <person name="Zhang G.Q."/>
            <person name="Zhang D."/>
            <person name="Liu X.D."/>
            <person name="Xu X.Y."/>
            <person name="Sun W.H."/>
            <person name="Yu X."/>
            <person name="Zhu X."/>
            <person name="Wang Z.W."/>
            <person name="Zhao X."/>
            <person name="Zhong W.Y."/>
            <person name="Chen H."/>
            <person name="Yin W.L."/>
            <person name="Huang T."/>
            <person name="Niu S.C."/>
            <person name="Liu Z.J."/>
        </authorList>
    </citation>
    <scope>NUCLEOTIDE SEQUENCE [LARGE SCALE GENOMIC DNA]</scope>
    <source>
        <strain evidence="1">Lindl</strain>
    </source>
</reference>
<dbReference type="Proteomes" id="UP000775213">
    <property type="component" value="Unassembled WGS sequence"/>
</dbReference>
<evidence type="ECO:0000313" key="2">
    <source>
        <dbReference type="Proteomes" id="UP000775213"/>
    </source>
</evidence>
<dbReference type="EMBL" id="JAGFBR010000016">
    <property type="protein sequence ID" value="KAH0454019.1"/>
    <property type="molecule type" value="Genomic_DNA"/>
</dbReference>
<evidence type="ECO:0000313" key="1">
    <source>
        <dbReference type="EMBL" id="KAH0454019.1"/>
    </source>
</evidence>